<comment type="caution">
    <text evidence="6">Lacks conserved residue(s) required for the propagation of feature annotation.</text>
</comment>
<dbReference type="Pfam" id="PF07499">
    <property type="entry name" value="RuvA_C"/>
    <property type="match status" value="1"/>
</dbReference>
<feature type="region of interest" description="Domain II" evidence="6">
    <location>
        <begin position="66"/>
        <end position="143"/>
    </location>
</feature>
<evidence type="ECO:0000256" key="2">
    <source>
        <dbReference type="ARBA" id="ARBA00022763"/>
    </source>
</evidence>
<organism evidence="9 10">
    <name type="scientific">Oceaniferula flava</name>
    <dbReference type="NCBI Taxonomy" id="2800421"/>
    <lineage>
        <taxon>Bacteria</taxon>
        <taxon>Pseudomonadati</taxon>
        <taxon>Verrucomicrobiota</taxon>
        <taxon>Verrucomicrobiia</taxon>
        <taxon>Verrucomicrobiales</taxon>
        <taxon>Verrucomicrobiaceae</taxon>
        <taxon>Oceaniferula</taxon>
    </lineage>
</organism>
<evidence type="ECO:0000256" key="3">
    <source>
        <dbReference type="ARBA" id="ARBA00023125"/>
    </source>
</evidence>
<dbReference type="InterPro" id="IPR000085">
    <property type="entry name" value="RuvA"/>
</dbReference>
<keyword evidence="3 6" id="KW-0238">DNA-binding</keyword>
<evidence type="ECO:0000256" key="5">
    <source>
        <dbReference type="ARBA" id="ARBA00023204"/>
    </source>
</evidence>
<keyword evidence="2 6" id="KW-0227">DNA damage</keyword>
<dbReference type="InterPro" id="IPR011114">
    <property type="entry name" value="RuvA_C"/>
</dbReference>
<reference evidence="9" key="1">
    <citation type="submission" date="2021-01" db="EMBL/GenBank/DDBJ databases">
        <title>Modified the classification status of verrucomicrobia.</title>
        <authorList>
            <person name="Feng X."/>
        </authorList>
    </citation>
    <scope>NUCLEOTIDE SEQUENCE</scope>
    <source>
        <strain evidence="9">5K15</strain>
    </source>
</reference>
<dbReference type="InterPro" id="IPR010994">
    <property type="entry name" value="RuvA_2-like"/>
</dbReference>
<dbReference type="InterPro" id="IPR036267">
    <property type="entry name" value="RuvA_C_sf"/>
</dbReference>
<comment type="similarity">
    <text evidence="6">Belongs to the RuvA family.</text>
</comment>
<keyword evidence="4 6" id="KW-0233">DNA recombination</keyword>
<keyword evidence="1 6" id="KW-0963">Cytoplasm</keyword>
<dbReference type="NCBIfam" id="TIGR00084">
    <property type="entry name" value="ruvA"/>
    <property type="match status" value="1"/>
</dbReference>
<keyword evidence="10" id="KW-1185">Reference proteome</keyword>
<evidence type="ECO:0000256" key="4">
    <source>
        <dbReference type="ARBA" id="ARBA00023172"/>
    </source>
</evidence>
<dbReference type="InterPro" id="IPR012340">
    <property type="entry name" value="NA-bd_OB-fold"/>
</dbReference>
<protein>
    <recommendedName>
        <fullName evidence="6">Holliday junction branch migration complex subunit RuvA</fullName>
    </recommendedName>
</protein>
<evidence type="ECO:0000259" key="7">
    <source>
        <dbReference type="Pfam" id="PF01330"/>
    </source>
</evidence>
<comment type="domain">
    <text evidence="6">Has three domains with a flexible linker between the domains II and III and assumes an 'L' shape. Domain III is highly mobile and contacts RuvB.</text>
</comment>
<dbReference type="GO" id="GO:0009378">
    <property type="term" value="F:four-way junction helicase activity"/>
    <property type="evidence" value="ECO:0007669"/>
    <property type="project" value="InterPro"/>
</dbReference>
<dbReference type="SUPFAM" id="SSF50249">
    <property type="entry name" value="Nucleic acid-binding proteins"/>
    <property type="match status" value="1"/>
</dbReference>
<feature type="domain" description="DNA helicase Holliday junction RuvA type" evidence="7">
    <location>
        <begin position="1"/>
        <end position="63"/>
    </location>
</feature>
<dbReference type="Proteomes" id="UP000634206">
    <property type="component" value="Unassembled WGS sequence"/>
</dbReference>
<dbReference type="InterPro" id="IPR013849">
    <property type="entry name" value="DNA_helicase_Holl-junc_RuvA_I"/>
</dbReference>
<dbReference type="EMBL" id="JAENIG010000005">
    <property type="protein sequence ID" value="MBK1855110.1"/>
    <property type="molecule type" value="Genomic_DNA"/>
</dbReference>
<keyword evidence="5 6" id="KW-0234">DNA repair</keyword>
<proteinExistence type="inferred from homology"/>
<comment type="subcellular location">
    <subcellularLocation>
        <location evidence="6">Cytoplasm</location>
    </subcellularLocation>
</comment>
<dbReference type="Gene3D" id="1.10.150.20">
    <property type="entry name" value="5' to 3' exonuclease, C-terminal subdomain"/>
    <property type="match status" value="1"/>
</dbReference>
<accession>A0AAE2SBH9</accession>
<dbReference type="GO" id="GO:0009379">
    <property type="term" value="C:Holliday junction helicase complex"/>
    <property type="evidence" value="ECO:0007669"/>
    <property type="project" value="InterPro"/>
</dbReference>
<feature type="region of interest" description="Domain III" evidence="6">
    <location>
        <begin position="153"/>
        <end position="198"/>
    </location>
</feature>
<sequence>MIARIRGKVLEALPGRLVVDVNGVGYMLTVSLSTYDSINPVEGTEVDLRTHLHIREQAHTLYGFASAAEKDLFLLLIERVTGIGPAIGMAVLSGMPVDHFKNCVVNGDAAALSQIKGLGKKTAERIILELKDKVGVAEAWQAASGDAVPSAAIDAESALIGLGYKQAEARKVVASVAKLKPSAPTEDLLRDALRMLNS</sequence>
<dbReference type="GO" id="GO:0005524">
    <property type="term" value="F:ATP binding"/>
    <property type="evidence" value="ECO:0007669"/>
    <property type="project" value="InterPro"/>
</dbReference>
<dbReference type="GO" id="GO:0048476">
    <property type="term" value="C:Holliday junction resolvase complex"/>
    <property type="evidence" value="ECO:0007669"/>
    <property type="project" value="UniProtKB-UniRule"/>
</dbReference>
<dbReference type="HAMAP" id="MF_00031">
    <property type="entry name" value="DNA_HJ_migration_RuvA"/>
    <property type="match status" value="1"/>
</dbReference>
<dbReference type="CDD" id="cd14332">
    <property type="entry name" value="UBA_RuvA_C"/>
    <property type="match status" value="1"/>
</dbReference>
<dbReference type="GO" id="GO:0005737">
    <property type="term" value="C:cytoplasm"/>
    <property type="evidence" value="ECO:0007669"/>
    <property type="project" value="UniProtKB-SubCell"/>
</dbReference>
<dbReference type="SUPFAM" id="SSF47781">
    <property type="entry name" value="RuvA domain 2-like"/>
    <property type="match status" value="1"/>
</dbReference>
<evidence type="ECO:0000256" key="6">
    <source>
        <dbReference type="HAMAP-Rule" id="MF_00031"/>
    </source>
</evidence>
<feature type="domain" description="Holliday junction DNA helicase RuvA C-terminal" evidence="8">
    <location>
        <begin position="154"/>
        <end position="196"/>
    </location>
</feature>
<dbReference type="Gene3D" id="2.40.50.140">
    <property type="entry name" value="Nucleic acid-binding proteins"/>
    <property type="match status" value="1"/>
</dbReference>
<dbReference type="GO" id="GO:0006310">
    <property type="term" value="P:DNA recombination"/>
    <property type="evidence" value="ECO:0007669"/>
    <property type="project" value="UniProtKB-UniRule"/>
</dbReference>
<name>A0AAE2SBH9_9BACT</name>
<dbReference type="RefSeq" id="WP_309489721.1">
    <property type="nucleotide sequence ID" value="NZ_JAENIG010000005.1"/>
</dbReference>
<dbReference type="Gene3D" id="1.10.8.10">
    <property type="entry name" value="DNA helicase RuvA subunit, C-terminal domain"/>
    <property type="match status" value="1"/>
</dbReference>
<dbReference type="GO" id="GO:0000400">
    <property type="term" value="F:four-way junction DNA binding"/>
    <property type="evidence" value="ECO:0007669"/>
    <property type="project" value="UniProtKB-UniRule"/>
</dbReference>
<evidence type="ECO:0000313" key="9">
    <source>
        <dbReference type="EMBL" id="MBK1855110.1"/>
    </source>
</evidence>
<dbReference type="AlphaFoldDB" id="A0AAE2SBH9"/>
<comment type="caution">
    <text evidence="9">The sequence shown here is derived from an EMBL/GenBank/DDBJ whole genome shotgun (WGS) entry which is preliminary data.</text>
</comment>
<dbReference type="Pfam" id="PF14520">
    <property type="entry name" value="HHH_5"/>
    <property type="match status" value="1"/>
</dbReference>
<dbReference type="GO" id="GO:0006281">
    <property type="term" value="P:DNA repair"/>
    <property type="evidence" value="ECO:0007669"/>
    <property type="project" value="UniProtKB-UniRule"/>
</dbReference>
<evidence type="ECO:0000313" key="10">
    <source>
        <dbReference type="Proteomes" id="UP000634206"/>
    </source>
</evidence>
<dbReference type="SUPFAM" id="SSF46929">
    <property type="entry name" value="DNA helicase RuvA subunit, C-terminal domain"/>
    <property type="match status" value="1"/>
</dbReference>
<evidence type="ECO:0000256" key="1">
    <source>
        <dbReference type="ARBA" id="ARBA00022490"/>
    </source>
</evidence>
<dbReference type="Pfam" id="PF01330">
    <property type="entry name" value="RuvA_N"/>
    <property type="match status" value="1"/>
</dbReference>
<evidence type="ECO:0000259" key="8">
    <source>
        <dbReference type="Pfam" id="PF07499"/>
    </source>
</evidence>
<comment type="subunit">
    <text evidence="6">Homotetramer. Forms an RuvA(8)-RuvB(12)-Holliday junction (HJ) complex. HJ DNA is sandwiched between 2 RuvA tetramers; dsDNA enters through RuvA and exits via RuvB. An RuvB hexamer assembles on each DNA strand where it exits the tetramer. Each RuvB hexamer is contacted by two RuvA subunits (via domain III) on 2 adjacent RuvB subunits; this complex drives branch migration. In the full resolvosome a probable DNA-RuvA(4)-RuvB(12)-RuvC(2) complex forms which resolves the HJ.</text>
</comment>
<comment type="function">
    <text evidence="6">The RuvA-RuvB-RuvC complex processes Holliday junction (HJ) DNA during genetic recombination and DNA repair, while the RuvA-RuvB complex plays an important role in the rescue of blocked DNA replication forks via replication fork reversal (RFR). RuvA specifically binds to HJ cruciform DNA, conferring on it an open structure. The RuvB hexamer acts as an ATP-dependent pump, pulling dsDNA into and through the RuvAB complex. HJ branch migration allows RuvC to scan DNA until it finds its consensus sequence, where it cleaves and resolves the cruciform DNA.</text>
</comment>
<gene>
    <name evidence="6 9" type="primary">ruvA</name>
    <name evidence="9" type="ORF">JIN83_09070</name>
</gene>